<comment type="caution">
    <text evidence="18">The sequence shown here is derived from an EMBL/GenBank/DDBJ whole genome shotgun (WGS) entry which is preliminary data.</text>
</comment>
<proteinExistence type="inferred from homology"/>
<dbReference type="GO" id="GO:0009099">
    <property type="term" value="P:L-valine biosynthetic process"/>
    <property type="evidence" value="ECO:0007669"/>
    <property type="project" value="UniProtKB-UniRule"/>
</dbReference>
<comment type="pathway">
    <text evidence="12 15">Amino-acid biosynthesis; L-valine biosynthesis; L-valine from pyruvate: step 3/4.</text>
</comment>
<feature type="active site" description="Proton acceptor" evidence="15">
    <location>
        <position position="470"/>
    </location>
</feature>
<dbReference type="Gene3D" id="3.50.30.80">
    <property type="entry name" value="IlvD/EDD C-terminal domain-like"/>
    <property type="match status" value="1"/>
</dbReference>
<feature type="binding site" evidence="15">
    <location>
        <position position="444"/>
    </location>
    <ligand>
        <name>Mg(2+)</name>
        <dbReference type="ChEBI" id="CHEBI:18420"/>
    </ligand>
</feature>
<evidence type="ECO:0000259" key="16">
    <source>
        <dbReference type="Pfam" id="PF00920"/>
    </source>
</evidence>
<dbReference type="InterPro" id="IPR004404">
    <property type="entry name" value="DihydroxyA_deHydtase"/>
</dbReference>
<comment type="catalytic activity">
    <reaction evidence="15">
        <text>(2R,3R)-2,3-dihydroxy-3-methylpentanoate = (S)-3-methyl-2-oxopentanoate + H2O</text>
        <dbReference type="Rhea" id="RHEA:27694"/>
        <dbReference type="ChEBI" id="CHEBI:15377"/>
        <dbReference type="ChEBI" id="CHEBI:35146"/>
        <dbReference type="ChEBI" id="CHEBI:49258"/>
        <dbReference type="EC" id="4.2.1.9"/>
    </reaction>
</comment>
<name>A0AAJ2NP20_ALKPS</name>
<feature type="domain" description="Dihydroxy-acid/6-phosphogluconate dehydratase C-terminal" evidence="17">
    <location>
        <begin position="360"/>
        <end position="550"/>
    </location>
</feature>
<dbReference type="PROSITE" id="PS00887">
    <property type="entry name" value="ILVD_EDD_2"/>
    <property type="match status" value="1"/>
</dbReference>
<dbReference type="GO" id="GO:0005829">
    <property type="term" value="C:cytosol"/>
    <property type="evidence" value="ECO:0007669"/>
    <property type="project" value="TreeGrafter"/>
</dbReference>
<sequence length="555" mass="59513">MRSDMIKKGIDRAPHRSLLRAAGVREDEMDKPFIGVCNSYIDIIPGHMHLNKFAEVAKQAIRDAGGIPFEFNTIGVDDGIAMGHIGMRYSLPSREIICDAAETVINAHWFDGVFYIPNCDKITPGMLMASVRTNVPSVFVSGGPMEAGRTKDGKSLSLASVFEGVGAFSSGAMTREELLEIEQSACPTCGSCSGMFTANSMNSLMEMLGVALPGNGTMVATSEARHQLIKDAAKHLMNLIEKDIKPRDIITEEAIDDAFALDMAMGGSTNTVLHTLAIANEAEIEYDLNRINKVAERVPYLSKISPASDYSMDDVHQAGGVSAIMKELCHIDGAIHPDRITITGKSLYENVAHAEITNDDVIRRKDNPYSPVGGLSILYGNLAPDGAVIKVGAVDPSIKVFEGEAIIFNSQEEAQKGIDDGTVKEGHVVVIRYEGPKGGPGMPEMLAPTSSIVGRGLGTKVALITDGRFSGASRGISIGHISPEAAEGGPIAFVENGDKIRIDLTNRTLEWVVTPEEHAERKEGFVAPEPKVKKGYLARYSKLVTSANTGGVMKI</sequence>
<dbReference type="EC" id="4.2.1.9" evidence="14 15"/>
<feature type="modified residue" description="N6-carboxylysine" evidence="15">
    <location>
        <position position="121"/>
    </location>
</feature>
<dbReference type="EMBL" id="JAWJAY010000002">
    <property type="protein sequence ID" value="MDV2885843.1"/>
    <property type="molecule type" value="Genomic_DNA"/>
</dbReference>
<feature type="binding site" description="via carbamate group" evidence="15">
    <location>
        <position position="121"/>
    </location>
    <ligand>
        <name>Mg(2+)</name>
        <dbReference type="ChEBI" id="CHEBI:18420"/>
    </ligand>
</feature>
<dbReference type="Pfam" id="PF00920">
    <property type="entry name" value="ILVD_EDD_N"/>
    <property type="match status" value="1"/>
</dbReference>
<dbReference type="Pfam" id="PF24877">
    <property type="entry name" value="ILV_EDD_C"/>
    <property type="match status" value="1"/>
</dbReference>
<dbReference type="GO" id="GO:0004160">
    <property type="term" value="F:dihydroxy-acid dehydratase activity"/>
    <property type="evidence" value="ECO:0007669"/>
    <property type="project" value="UniProtKB-UniRule"/>
</dbReference>
<comment type="cofactor">
    <cofactor evidence="15">
        <name>[2Fe-2S] cluster</name>
        <dbReference type="ChEBI" id="CHEBI:190135"/>
    </cofactor>
    <text evidence="15">Binds 1 [2Fe-2S] cluster per subunit. This cluster acts as a Lewis acid cofactor.</text>
</comment>
<dbReference type="NCBIfam" id="NF002068">
    <property type="entry name" value="PRK00911.1"/>
    <property type="match status" value="1"/>
</dbReference>
<evidence type="ECO:0000313" key="18">
    <source>
        <dbReference type="EMBL" id="MDV2885843.1"/>
    </source>
</evidence>
<comment type="function">
    <text evidence="15">Functions in the biosynthesis of branched-chain amino acids. Catalyzes the dehydration of (2R,3R)-2,3-dihydroxy-3-methylpentanoate (2,3-dihydroxy-3-methylvalerate) into 2-oxo-3-methylpentanoate (2-oxo-3-methylvalerate) and of (2R)-2,3-dihydroxy-3-methylbutanoate (2,3-dihydroxyisovalerate) into 2-oxo-3-methylbutanoate (2-oxoisovalerate), the penultimate precursor to L-isoleucine and L-valine, respectively.</text>
</comment>
<dbReference type="GO" id="GO:0051537">
    <property type="term" value="F:2 iron, 2 sulfur cluster binding"/>
    <property type="evidence" value="ECO:0007669"/>
    <property type="project" value="UniProtKB-UniRule"/>
</dbReference>
<keyword evidence="8 15" id="KW-0411">Iron-sulfur</keyword>
<accession>A0AAJ2NP20</accession>
<evidence type="ECO:0000256" key="6">
    <source>
        <dbReference type="ARBA" id="ARBA00022842"/>
    </source>
</evidence>
<dbReference type="InterPro" id="IPR020558">
    <property type="entry name" value="DiOHA_6PGluconate_deHydtase_CS"/>
</dbReference>
<dbReference type="AlphaFoldDB" id="A0AAJ2NP20"/>
<comment type="catalytic activity">
    <reaction evidence="11">
        <text>(2R)-2,3-dihydroxy-3-methylbutanoate = 3-methyl-2-oxobutanoate + H2O</text>
        <dbReference type="Rhea" id="RHEA:24809"/>
        <dbReference type="ChEBI" id="CHEBI:11851"/>
        <dbReference type="ChEBI" id="CHEBI:15377"/>
        <dbReference type="ChEBI" id="CHEBI:49072"/>
        <dbReference type="EC" id="4.2.1.9"/>
    </reaction>
    <physiologicalReaction direction="left-to-right" evidence="11">
        <dbReference type="Rhea" id="RHEA:24810"/>
    </physiologicalReaction>
</comment>
<feature type="binding site" evidence="15">
    <location>
        <position position="120"/>
    </location>
    <ligand>
        <name>Mg(2+)</name>
        <dbReference type="ChEBI" id="CHEBI:18420"/>
    </ligand>
</feature>
<evidence type="ECO:0000256" key="12">
    <source>
        <dbReference type="ARBA" id="ARBA00029436"/>
    </source>
</evidence>
<dbReference type="PANTHER" id="PTHR43661">
    <property type="entry name" value="D-XYLONATE DEHYDRATASE"/>
    <property type="match status" value="1"/>
</dbReference>
<keyword evidence="6 15" id="KW-0460">Magnesium</keyword>
<keyword evidence="4 15" id="KW-0001">2Fe-2S</keyword>
<evidence type="ECO:0000256" key="13">
    <source>
        <dbReference type="ARBA" id="ARBA00029437"/>
    </source>
</evidence>
<evidence type="ECO:0000256" key="1">
    <source>
        <dbReference type="ARBA" id="ARBA00001946"/>
    </source>
</evidence>
<evidence type="ECO:0000256" key="4">
    <source>
        <dbReference type="ARBA" id="ARBA00022714"/>
    </source>
</evidence>
<feature type="domain" description="Dihydroxy-acid/6-phosphogluconate dehydratase N-terminal" evidence="16">
    <location>
        <begin position="31"/>
        <end position="350"/>
    </location>
</feature>
<organism evidence="18 19">
    <name type="scientific">Alkalihalophilus pseudofirmus</name>
    <name type="common">Bacillus pseudofirmus</name>
    <dbReference type="NCBI Taxonomy" id="79885"/>
    <lineage>
        <taxon>Bacteria</taxon>
        <taxon>Bacillati</taxon>
        <taxon>Bacillota</taxon>
        <taxon>Bacilli</taxon>
        <taxon>Bacillales</taxon>
        <taxon>Bacillaceae</taxon>
        <taxon>Alkalihalophilus</taxon>
    </lineage>
</organism>
<protein>
    <recommendedName>
        <fullName evidence="14 15">Dihydroxy-acid dehydratase</fullName>
        <shortName evidence="15">DAD</shortName>
        <ecNumber evidence="14 15">4.2.1.9</ecNumber>
    </recommendedName>
</protein>
<comment type="similarity">
    <text evidence="2 15">Belongs to the IlvD/Edd family.</text>
</comment>
<dbReference type="SUPFAM" id="SSF52016">
    <property type="entry name" value="LeuD/IlvD-like"/>
    <property type="match status" value="1"/>
</dbReference>
<comment type="pathway">
    <text evidence="13 15">Amino-acid biosynthesis; L-isoleucine biosynthesis; L-isoleucine from 2-oxobutanoate: step 3/4.</text>
</comment>
<dbReference type="SUPFAM" id="SSF143975">
    <property type="entry name" value="IlvD/EDD N-terminal domain-like"/>
    <property type="match status" value="1"/>
</dbReference>
<evidence type="ECO:0000256" key="14">
    <source>
        <dbReference type="ARBA" id="ARBA00029490"/>
    </source>
</evidence>
<evidence type="ECO:0000256" key="9">
    <source>
        <dbReference type="ARBA" id="ARBA00023239"/>
    </source>
</evidence>
<keyword evidence="9 15" id="KW-0456">Lyase</keyword>
<evidence type="ECO:0000256" key="15">
    <source>
        <dbReference type="HAMAP-Rule" id="MF_00012"/>
    </source>
</evidence>
<evidence type="ECO:0000313" key="19">
    <source>
        <dbReference type="Proteomes" id="UP001285636"/>
    </source>
</evidence>
<dbReference type="InterPro" id="IPR037237">
    <property type="entry name" value="IlvD/EDD_N"/>
</dbReference>
<dbReference type="HAMAP" id="MF_00012">
    <property type="entry name" value="IlvD"/>
    <property type="match status" value="1"/>
</dbReference>
<evidence type="ECO:0000256" key="2">
    <source>
        <dbReference type="ARBA" id="ARBA00006486"/>
    </source>
</evidence>
<evidence type="ECO:0000256" key="10">
    <source>
        <dbReference type="ARBA" id="ARBA00023304"/>
    </source>
</evidence>
<gene>
    <name evidence="15 18" type="primary">ilvD</name>
    <name evidence="18" type="ORF">RYX45_11690</name>
</gene>
<reference evidence="18" key="1">
    <citation type="submission" date="2023-10" db="EMBL/GenBank/DDBJ databases">
        <title>Screening of Alkalihalophilus pseudofirmusBZ-TG-HK211 and Its Alleviation of Salt Stress on Rapeseed Growth.</title>
        <authorList>
            <person name="Zhao B."/>
            <person name="Guo T."/>
        </authorList>
    </citation>
    <scope>NUCLEOTIDE SEQUENCE</scope>
    <source>
        <strain evidence="18">BZ-TG-HK211</strain>
    </source>
</reference>
<dbReference type="NCBIfam" id="TIGR00110">
    <property type="entry name" value="ilvD"/>
    <property type="match status" value="1"/>
</dbReference>
<keyword evidence="7 15" id="KW-0408">Iron</keyword>
<dbReference type="Proteomes" id="UP001285636">
    <property type="component" value="Unassembled WGS sequence"/>
</dbReference>
<keyword evidence="10 15" id="KW-0100">Branched-chain amino acid biosynthesis</keyword>
<evidence type="ECO:0000256" key="3">
    <source>
        <dbReference type="ARBA" id="ARBA00022605"/>
    </source>
</evidence>
<keyword evidence="3 15" id="KW-0028">Amino-acid biosynthesis</keyword>
<evidence type="ECO:0000259" key="17">
    <source>
        <dbReference type="Pfam" id="PF24877"/>
    </source>
</evidence>
<dbReference type="GO" id="GO:0009097">
    <property type="term" value="P:isoleucine biosynthetic process"/>
    <property type="evidence" value="ECO:0007669"/>
    <property type="project" value="UniProtKB-UniRule"/>
</dbReference>
<comment type="caution">
    <text evidence="15">Lacks conserved residue(s) required for the propagation of feature annotation.</text>
</comment>
<comment type="subunit">
    <text evidence="15">Homodimer.</text>
</comment>
<evidence type="ECO:0000256" key="7">
    <source>
        <dbReference type="ARBA" id="ARBA00023004"/>
    </source>
</evidence>
<evidence type="ECO:0000256" key="5">
    <source>
        <dbReference type="ARBA" id="ARBA00022723"/>
    </source>
</evidence>
<feature type="binding site" evidence="15">
    <location>
        <position position="78"/>
    </location>
    <ligand>
        <name>Mg(2+)</name>
        <dbReference type="ChEBI" id="CHEBI:18420"/>
    </ligand>
</feature>
<dbReference type="PANTHER" id="PTHR43661:SF3">
    <property type="entry name" value="D-XYLONATE DEHYDRATASE YAGF-RELATED"/>
    <property type="match status" value="1"/>
</dbReference>
<evidence type="ECO:0000256" key="8">
    <source>
        <dbReference type="ARBA" id="ARBA00023014"/>
    </source>
</evidence>
<keyword evidence="5 15" id="KW-0479">Metal-binding</keyword>
<dbReference type="InterPro" id="IPR042096">
    <property type="entry name" value="Dihydro-acid_dehy_C"/>
</dbReference>
<dbReference type="RefSeq" id="WP_323466845.1">
    <property type="nucleotide sequence ID" value="NZ_CP144224.1"/>
</dbReference>
<dbReference type="GO" id="GO:0000287">
    <property type="term" value="F:magnesium ion binding"/>
    <property type="evidence" value="ECO:0007669"/>
    <property type="project" value="UniProtKB-UniRule"/>
</dbReference>
<dbReference type="InterPro" id="IPR000581">
    <property type="entry name" value="ILV_EDD_N"/>
</dbReference>
<dbReference type="FunFam" id="3.50.30.80:FF:000001">
    <property type="entry name" value="Dihydroxy-acid dehydratase"/>
    <property type="match status" value="1"/>
</dbReference>
<dbReference type="InterPro" id="IPR056740">
    <property type="entry name" value="ILV_EDD_C"/>
</dbReference>
<dbReference type="PROSITE" id="PS00886">
    <property type="entry name" value="ILVD_EDD_1"/>
    <property type="match status" value="1"/>
</dbReference>
<comment type="cofactor">
    <cofactor evidence="1 15">
        <name>Mg(2+)</name>
        <dbReference type="ChEBI" id="CHEBI:18420"/>
    </cofactor>
</comment>
<evidence type="ECO:0000256" key="11">
    <source>
        <dbReference type="ARBA" id="ARBA00029304"/>
    </source>
</evidence>